<feature type="region of interest" description="Disordered" evidence="1">
    <location>
        <begin position="132"/>
        <end position="157"/>
    </location>
</feature>
<name>A0A139XPZ2_TOXGO</name>
<dbReference type="Proteomes" id="UP000074247">
    <property type="component" value="Unassembled WGS sequence"/>
</dbReference>
<dbReference type="EMBL" id="AGQS02005368">
    <property type="protein sequence ID" value="KYF40840.1"/>
    <property type="molecule type" value="Genomic_DNA"/>
</dbReference>
<gene>
    <name evidence="2" type="ORF">TGARI_263830</name>
</gene>
<organism evidence="2 3">
    <name type="scientific">Toxoplasma gondii ARI</name>
    <dbReference type="NCBI Taxonomy" id="1074872"/>
    <lineage>
        <taxon>Eukaryota</taxon>
        <taxon>Sar</taxon>
        <taxon>Alveolata</taxon>
        <taxon>Apicomplexa</taxon>
        <taxon>Conoidasida</taxon>
        <taxon>Coccidia</taxon>
        <taxon>Eucoccidiorida</taxon>
        <taxon>Eimeriorina</taxon>
        <taxon>Sarcocystidae</taxon>
        <taxon>Toxoplasma</taxon>
    </lineage>
</organism>
<comment type="caution">
    <text evidence="2">The sequence shown here is derived from an EMBL/GenBank/DDBJ whole genome shotgun (WGS) entry which is preliminary data.</text>
</comment>
<protein>
    <submittedName>
        <fullName evidence="2">Uncharacterized protein</fullName>
    </submittedName>
</protein>
<reference evidence="2 3" key="1">
    <citation type="journal article" date="2016" name="Nat. Commun.">
        <title>Local admixture of amplified and diversified secreted pathogenesis determinants shapes mosaic Toxoplasma gondii genomes.</title>
        <authorList>
            <person name="Lorenzi H."/>
            <person name="Khan A."/>
            <person name="Behnke M.S."/>
            <person name="Namasivayam S."/>
            <person name="Swapna L.S."/>
            <person name="Hadjithomas M."/>
            <person name="Karamycheva S."/>
            <person name="Pinney D."/>
            <person name="Brunk B.P."/>
            <person name="Ajioka J.W."/>
            <person name="Ajzenberg D."/>
            <person name="Boothroyd J.C."/>
            <person name="Boyle J.P."/>
            <person name="Darde M.L."/>
            <person name="Diaz-Miranda M.A."/>
            <person name="Dubey J.P."/>
            <person name="Fritz H.M."/>
            <person name="Gennari S.M."/>
            <person name="Gregory B.D."/>
            <person name="Kim K."/>
            <person name="Saeij J.P."/>
            <person name="Su C."/>
            <person name="White M.W."/>
            <person name="Zhu X.Q."/>
            <person name="Howe D.K."/>
            <person name="Rosenthal B.M."/>
            <person name="Grigg M.E."/>
            <person name="Parkinson J."/>
            <person name="Liu L."/>
            <person name="Kissinger J.C."/>
            <person name="Roos D.S."/>
            <person name="Sibley L.D."/>
        </authorList>
    </citation>
    <scope>NUCLEOTIDE SEQUENCE [LARGE SCALE GENOMIC DNA]</scope>
    <source>
        <strain evidence="2 3">ARI</strain>
    </source>
</reference>
<evidence type="ECO:0000313" key="2">
    <source>
        <dbReference type="EMBL" id="KYF40840.1"/>
    </source>
</evidence>
<dbReference type="AlphaFoldDB" id="A0A139XPZ2"/>
<evidence type="ECO:0000256" key="1">
    <source>
        <dbReference type="SAM" id="MobiDB-lite"/>
    </source>
</evidence>
<dbReference type="VEuPathDB" id="ToxoDB:TGARI_263830"/>
<evidence type="ECO:0000313" key="3">
    <source>
        <dbReference type="Proteomes" id="UP000074247"/>
    </source>
</evidence>
<feature type="compositionally biased region" description="Polar residues" evidence="1">
    <location>
        <begin position="90"/>
        <end position="100"/>
    </location>
</feature>
<feature type="region of interest" description="Disordered" evidence="1">
    <location>
        <begin position="17"/>
        <end position="116"/>
    </location>
</feature>
<sequence length="179" mass="20111">MPAQVWFGEKCRQMQANLNGQQRGNAKLKAERRANRTLSGRTQEEDWKLQLRATRQRCEKRPVEKFDTKSKFPSPALGRSKPGKSRKRLGQTNRGKNGDTQKGARRHTANFTKRNIASTAGGDWALKSSARRMLRAPSGSRRLQRDPGSGRPFCGQEASCQFHSPEQVARTHIEPASAI</sequence>
<feature type="compositionally biased region" description="Basic and acidic residues" evidence="1">
    <location>
        <begin position="56"/>
        <end position="70"/>
    </location>
</feature>
<accession>A0A139XPZ2</accession>
<proteinExistence type="predicted"/>